<accession>A0ABS0SZ12</accession>
<organism evidence="10 11">
    <name type="scientific">Caulobacter hibisci</name>
    <dbReference type="NCBI Taxonomy" id="2035993"/>
    <lineage>
        <taxon>Bacteria</taxon>
        <taxon>Pseudomonadati</taxon>
        <taxon>Pseudomonadota</taxon>
        <taxon>Alphaproteobacteria</taxon>
        <taxon>Caulobacterales</taxon>
        <taxon>Caulobacteraceae</taxon>
        <taxon>Caulobacter</taxon>
    </lineage>
</organism>
<evidence type="ECO:0000256" key="5">
    <source>
        <dbReference type="ARBA" id="ARBA00022964"/>
    </source>
</evidence>
<feature type="domain" description="VOC" evidence="9">
    <location>
        <begin position="143"/>
        <end position="267"/>
    </location>
</feature>
<dbReference type="InterPro" id="IPR004360">
    <property type="entry name" value="Glyas_Fos-R_dOase_dom"/>
</dbReference>
<protein>
    <submittedName>
        <fullName evidence="10">VOC family protein</fullName>
    </submittedName>
</protein>
<evidence type="ECO:0000313" key="11">
    <source>
        <dbReference type="Proteomes" id="UP000639859"/>
    </source>
</evidence>
<comment type="cofactor">
    <cofactor evidence="1 8">
        <name>Fe(2+)</name>
        <dbReference type="ChEBI" id="CHEBI:29033"/>
    </cofactor>
</comment>
<dbReference type="EMBL" id="JADWOX010000006">
    <property type="protein sequence ID" value="MBI1684105.1"/>
    <property type="molecule type" value="Genomic_DNA"/>
</dbReference>
<dbReference type="SUPFAM" id="SSF54593">
    <property type="entry name" value="Glyoxalase/Bleomycin resistance protein/Dihydroxybiphenyl dioxygenase"/>
    <property type="match status" value="2"/>
</dbReference>
<dbReference type="Proteomes" id="UP000639859">
    <property type="component" value="Unassembled WGS sequence"/>
</dbReference>
<sequence>MSVASLGYIGFAVSDLEAWKTYGGQVLGMMPIEGPDEGLRFRIDDHAWRIAVQAGEADDIAFAGFEVSDAAALDAVSASLVAHDIPFTPASPEQLAERQVTGLISCQDPEGLAIEIYYGPTLRTEKPFVSPAGVSGFITGEQGLGHIVLTTSDIAAAKRFYCEALGFALSDIIRMALSPEFAIDLEFFHCNRRHHTLALVPLPFPAPKRMHHFMVQTRTLDEVGFALDRLERAKGTLVQTLGRHTNDQMVSFYARTPSGFEVEYGQGAVEVDAATWRVARHDKMSSWGHKRVG</sequence>
<dbReference type="CDD" id="cd07237">
    <property type="entry name" value="BphC1-RGP6_C_like"/>
    <property type="match status" value="1"/>
</dbReference>
<evidence type="ECO:0000313" key="10">
    <source>
        <dbReference type="EMBL" id="MBI1684105.1"/>
    </source>
</evidence>
<keyword evidence="11" id="KW-1185">Reference proteome</keyword>
<keyword evidence="3" id="KW-0479">Metal-binding</keyword>
<dbReference type="PANTHER" id="PTHR43048:SF3">
    <property type="entry name" value="METHYLMALONYL-COA EPIMERASE, MITOCHONDRIAL"/>
    <property type="match status" value="1"/>
</dbReference>
<keyword evidence="5 8" id="KW-0223">Dioxygenase</keyword>
<evidence type="ECO:0000256" key="4">
    <source>
        <dbReference type="ARBA" id="ARBA00022797"/>
    </source>
</evidence>
<dbReference type="Pfam" id="PF22632">
    <property type="entry name" value="BphC_D1"/>
    <property type="match status" value="1"/>
</dbReference>
<keyword evidence="7 8" id="KW-0408">Iron</keyword>
<evidence type="ECO:0000256" key="1">
    <source>
        <dbReference type="ARBA" id="ARBA00001954"/>
    </source>
</evidence>
<reference evidence="10 11" key="1">
    <citation type="submission" date="2020-11" db="EMBL/GenBank/DDBJ databases">
        <title>genome sequence of strain KACC 18849.</title>
        <authorList>
            <person name="Gao J."/>
            <person name="Zhang X."/>
        </authorList>
    </citation>
    <scope>NUCLEOTIDE SEQUENCE [LARGE SCALE GENOMIC DNA]</scope>
    <source>
        <strain evidence="10 11">KACC 18849</strain>
    </source>
</reference>
<evidence type="ECO:0000256" key="7">
    <source>
        <dbReference type="ARBA" id="ARBA00023004"/>
    </source>
</evidence>
<dbReference type="PROSITE" id="PS00082">
    <property type="entry name" value="EXTRADIOL_DIOXYGENAS"/>
    <property type="match status" value="1"/>
</dbReference>
<dbReference type="RefSeq" id="WP_198576031.1">
    <property type="nucleotide sequence ID" value="NZ_JADWOX010000006.1"/>
</dbReference>
<keyword evidence="6 8" id="KW-0560">Oxidoreductase</keyword>
<evidence type="ECO:0000256" key="2">
    <source>
        <dbReference type="ARBA" id="ARBA00008784"/>
    </source>
</evidence>
<dbReference type="CDD" id="cd07252">
    <property type="entry name" value="BphC1-RGP6_N_like"/>
    <property type="match status" value="1"/>
</dbReference>
<dbReference type="InterPro" id="IPR051785">
    <property type="entry name" value="MMCE/EMCE_epimerase"/>
</dbReference>
<dbReference type="InterPro" id="IPR037523">
    <property type="entry name" value="VOC_core"/>
</dbReference>
<comment type="similarity">
    <text evidence="2 8">Belongs to the extradiol ring-cleavage dioxygenase family.</text>
</comment>
<evidence type="ECO:0000256" key="8">
    <source>
        <dbReference type="RuleBase" id="RU000683"/>
    </source>
</evidence>
<evidence type="ECO:0000256" key="3">
    <source>
        <dbReference type="ARBA" id="ARBA00022723"/>
    </source>
</evidence>
<gene>
    <name evidence="10" type="ORF">I4Q42_10535</name>
</gene>
<dbReference type="Gene3D" id="3.10.180.10">
    <property type="entry name" value="2,3-Dihydroxybiphenyl 1,2-Dioxygenase, domain 1"/>
    <property type="match status" value="2"/>
</dbReference>
<dbReference type="Pfam" id="PF00903">
    <property type="entry name" value="Glyoxalase"/>
    <property type="match status" value="1"/>
</dbReference>
<dbReference type="PANTHER" id="PTHR43048">
    <property type="entry name" value="METHYLMALONYL-COA EPIMERASE"/>
    <property type="match status" value="1"/>
</dbReference>
<evidence type="ECO:0000256" key="6">
    <source>
        <dbReference type="ARBA" id="ARBA00023002"/>
    </source>
</evidence>
<keyword evidence="4 8" id="KW-0058">Aromatic hydrocarbons catabolism</keyword>
<name>A0ABS0SZ12_9CAUL</name>
<dbReference type="PROSITE" id="PS51819">
    <property type="entry name" value="VOC"/>
    <property type="match status" value="2"/>
</dbReference>
<dbReference type="InterPro" id="IPR029068">
    <property type="entry name" value="Glyas_Bleomycin-R_OHBP_Dase"/>
</dbReference>
<proteinExistence type="inferred from homology"/>
<feature type="domain" description="VOC" evidence="9">
    <location>
        <begin position="5"/>
        <end position="119"/>
    </location>
</feature>
<dbReference type="InterPro" id="IPR000486">
    <property type="entry name" value="Xdiol_ring_cleave_dOase_1/2"/>
</dbReference>
<comment type="caution">
    <text evidence="10">The sequence shown here is derived from an EMBL/GenBank/DDBJ whole genome shotgun (WGS) entry which is preliminary data.</text>
</comment>
<evidence type="ECO:0000259" key="9">
    <source>
        <dbReference type="PROSITE" id="PS51819"/>
    </source>
</evidence>